<comment type="subcellular location">
    <subcellularLocation>
        <location evidence="9">Cell membrane</location>
        <topology evidence="9">Peripheral membrane protein</topology>
    </subcellularLocation>
</comment>
<feature type="binding site" evidence="9">
    <location>
        <position position="91"/>
    </location>
    <ligand>
        <name>Fe cation</name>
        <dbReference type="ChEBI" id="CHEBI:24875"/>
        <label>1</label>
    </ligand>
</feature>
<dbReference type="PANTHER" id="PTHR11237">
    <property type="entry name" value="COENZYME Q10 BIOSYNTHESIS PROTEIN 7"/>
    <property type="match status" value="1"/>
</dbReference>
<evidence type="ECO:0000256" key="9">
    <source>
        <dbReference type="HAMAP-Rule" id="MF_01658"/>
    </source>
</evidence>
<evidence type="ECO:0000256" key="7">
    <source>
        <dbReference type="ARBA" id="ARBA00023033"/>
    </source>
</evidence>
<dbReference type="HAMAP" id="MF_01658">
    <property type="entry name" value="COQ7"/>
    <property type="match status" value="1"/>
</dbReference>
<evidence type="ECO:0000256" key="8">
    <source>
        <dbReference type="ARBA" id="ARBA00023136"/>
    </source>
</evidence>
<comment type="cofactor">
    <cofactor evidence="9">
        <name>Fe cation</name>
        <dbReference type="ChEBI" id="CHEBI:24875"/>
    </cofactor>
    <text evidence="9">Binds 2 iron ions per subunit.</text>
</comment>
<dbReference type="InterPro" id="IPR047809">
    <property type="entry name" value="COQ7_proteobact"/>
</dbReference>
<feature type="binding site" evidence="9">
    <location>
        <position position="88"/>
    </location>
    <ligand>
        <name>Fe cation</name>
        <dbReference type="ChEBI" id="CHEBI:24875"/>
        <label>1</label>
    </ligand>
</feature>
<feature type="binding site" evidence="9">
    <location>
        <position position="172"/>
    </location>
    <ligand>
        <name>Fe cation</name>
        <dbReference type="ChEBI" id="CHEBI:24875"/>
        <label>1</label>
    </ligand>
</feature>
<keyword evidence="4 9" id="KW-0479">Metal-binding</keyword>
<dbReference type="GO" id="GO:0004497">
    <property type="term" value="F:monooxygenase activity"/>
    <property type="evidence" value="ECO:0007669"/>
    <property type="project" value="UniProtKB-KW"/>
</dbReference>
<dbReference type="Proteomes" id="UP001082899">
    <property type="component" value="Unassembled WGS sequence"/>
</dbReference>
<dbReference type="EMBL" id="JAPMXC010000006">
    <property type="protein sequence ID" value="MCY0388956.1"/>
    <property type="molecule type" value="Genomic_DNA"/>
</dbReference>
<feature type="binding site" evidence="9">
    <location>
        <position position="88"/>
    </location>
    <ligand>
        <name>Fe cation</name>
        <dbReference type="ChEBI" id="CHEBI:24875"/>
        <label>2</label>
    </ligand>
</feature>
<dbReference type="CDD" id="cd01042">
    <property type="entry name" value="DMQH"/>
    <property type="match status" value="1"/>
</dbReference>
<sequence length="209" mass="22918">MLLDKLIGEFDRGLRSLTGVTRTARPYPGANLELEDAALTPEERQHAAALMRVNHVGEVCAQALYQAQKLATRSEKLKQAFAVAAEEEEDHLAWTASRIEALGGRPSLLNPLWYAGSLAIGFVAGRMGDRVSLGFMAETERQVEHHLDSHLESLPVGDAASRAVVEQMRTDEMKHARSAMEAGGVELPFPLTAAMRAMSKVMTRTAYYL</sequence>
<dbReference type="InterPro" id="IPR009078">
    <property type="entry name" value="Ferritin-like_SF"/>
</dbReference>
<keyword evidence="3 9" id="KW-0831">Ubiquinone biosynthesis</keyword>
<evidence type="ECO:0000256" key="4">
    <source>
        <dbReference type="ARBA" id="ARBA00022723"/>
    </source>
</evidence>
<evidence type="ECO:0000313" key="10">
    <source>
        <dbReference type="EMBL" id="MCY0388956.1"/>
    </source>
</evidence>
<feature type="binding site" evidence="9">
    <location>
        <position position="172"/>
    </location>
    <ligand>
        <name>Fe cation</name>
        <dbReference type="ChEBI" id="CHEBI:24875"/>
        <label>2</label>
    </ligand>
</feature>
<keyword evidence="2 9" id="KW-1003">Cell membrane</keyword>
<evidence type="ECO:0000256" key="6">
    <source>
        <dbReference type="ARBA" id="ARBA00023004"/>
    </source>
</evidence>
<feature type="binding site" evidence="9">
    <location>
        <position position="175"/>
    </location>
    <ligand>
        <name>Fe cation</name>
        <dbReference type="ChEBI" id="CHEBI:24875"/>
        <label>2</label>
    </ligand>
</feature>
<accession>A0ABT3ZQX0</accession>
<keyword evidence="7 9" id="KW-0503">Monooxygenase</keyword>
<reference evidence="10" key="1">
    <citation type="submission" date="2022-11" db="EMBL/GenBank/DDBJ databases">
        <title>Robbsia betulipollinis sp. nov., isolated from pollen of birch (Betula pendula).</title>
        <authorList>
            <person name="Shi H."/>
            <person name="Ambika Manirajan B."/>
            <person name="Ratering S."/>
            <person name="Geissler-Plaum R."/>
            <person name="Schnell S."/>
        </authorList>
    </citation>
    <scope>NUCLEOTIDE SEQUENCE</scope>
    <source>
        <strain evidence="10">Bb-Pol-6</strain>
    </source>
</reference>
<keyword evidence="8 9" id="KW-0472">Membrane</keyword>
<keyword evidence="6 9" id="KW-0408">Iron</keyword>
<comment type="caution">
    <text evidence="10">The sequence shown here is derived from an EMBL/GenBank/DDBJ whole genome shotgun (WGS) entry which is preliminary data.</text>
</comment>
<feature type="binding site" evidence="9">
    <location>
        <position position="58"/>
    </location>
    <ligand>
        <name>Fe cation</name>
        <dbReference type="ChEBI" id="CHEBI:24875"/>
        <label>1</label>
    </ligand>
</feature>
<dbReference type="PANTHER" id="PTHR11237:SF4">
    <property type="entry name" value="5-DEMETHOXYUBIQUINONE HYDROXYLASE, MITOCHONDRIAL"/>
    <property type="match status" value="1"/>
</dbReference>
<keyword evidence="5 9" id="KW-0560">Oxidoreductase</keyword>
<comment type="function">
    <text evidence="9">Catalyzes the hydroxylation of 2-nonaprenyl-3-methyl-6-methoxy-1,4-benzoquinol during ubiquinone biosynthesis.</text>
</comment>
<evidence type="ECO:0000313" key="11">
    <source>
        <dbReference type="Proteomes" id="UP001082899"/>
    </source>
</evidence>
<dbReference type="Gene3D" id="1.20.1260.10">
    <property type="match status" value="1"/>
</dbReference>
<comment type="catalytic activity">
    <reaction evidence="9">
        <text>a 5-methoxy-2-methyl-3-(all-trans-polyprenyl)benzene-1,4-diol + AH2 + O2 = a 3-demethylubiquinol + A + H2O</text>
        <dbReference type="Rhea" id="RHEA:50908"/>
        <dbReference type="Rhea" id="RHEA-COMP:10859"/>
        <dbReference type="Rhea" id="RHEA-COMP:10914"/>
        <dbReference type="ChEBI" id="CHEBI:13193"/>
        <dbReference type="ChEBI" id="CHEBI:15377"/>
        <dbReference type="ChEBI" id="CHEBI:15379"/>
        <dbReference type="ChEBI" id="CHEBI:17499"/>
        <dbReference type="ChEBI" id="CHEBI:84167"/>
        <dbReference type="ChEBI" id="CHEBI:84422"/>
        <dbReference type="EC" id="1.14.99.60"/>
    </reaction>
</comment>
<gene>
    <name evidence="9 10" type="primary">coq7</name>
    <name evidence="10" type="ORF">OVY01_17415</name>
</gene>
<dbReference type="InterPro" id="IPR011566">
    <property type="entry name" value="Ubq_synth_Coq7"/>
</dbReference>
<comment type="pathway">
    <text evidence="1 9">Cofactor biosynthesis; ubiquinone biosynthesis.</text>
</comment>
<name>A0ABT3ZQX0_9BURK</name>
<dbReference type="Pfam" id="PF03232">
    <property type="entry name" value="COQ7"/>
    <property type="match status" value="1"/>
</dbReference>
<evidence type="ECO:0000256" key="5">
    <source>
        <dbReference type="ARBA" id="ARBA00023002"/>
    </source>
</evidence>
<evidence type="ECO:0000256" key="2">
    <source>
        <dbReference type="ARBA" id="ARBA00022475"/>
    </source>
</evidence>
<organism evidence="10 11">
    <name type="scientific">Robbsia betulipollinis</name>
    <dbReference type="NCBI Taxonomy" id="2981849"/>
    <lineage>
        <taxon>Bacteria</taxon>
        <taxon>Pseudomonadati</taxon>
        <taxon>Pseudomonadota</taxon>
        <taxon>Betaproteobacteria</taxon>
        <taxon>Burkholderiales</taxon>
        <taxon>Burkholderiaceae</taxon>
        <taxon>Robbsia</taxon>
    </lineage>
</organism>
<comment type="similarity">
    <text evidence="9">Belongs to the COQ7 family.</text>
</comment>
<dbReference type="InterPro" id="IPR012347">
    <property type="entry name" value="Ferritin-like"/>
</dbReference>
<dbReference type="SUPFAM" id="SSF47240">
    <property type="entry name" value="Ferritin-like"/>
    <property type="match status" value="1"/>
</dbReference>
<protein>
    <recommendedName>
        <fullName evidence="9">3-demethoxyubiquinol 3-hydroxylase</fullName>
        <shortName evidence="9">DMQ hydroxylase</shortName>
        <ecNumber evidence="9">1.14.99.60</ecNumber>
    </recommendedName>
    <alternativeName>
        <fullName evidence="9">2-nonaprenyl-3-methyl-6-methoxy-1,4-benzoquinol hydroxylase</fullName>
    </alternativeName>
</protein>
<dbReference type="EC" id="1.14.99.60" evidence="9"/>
<keyword evidence="11" id="KW-1185">Reference proteome</keyword>
<feature type="binding site" evidence="9">
    <location>
        <position position="140"/>
    </location>
    <ligand>
        <name>Fe cation</name>
        <dbReference type="ChEBI" id="CHEBI:24875"/>
        <label>2</label>
    </ligand>
</feature>
<dbReference type="RefSeq" id="WP_267848822.1">
    <property type="nucleotide sequence ID" value="NZ_JAPMXC010000006.1"/>
</dbReference>
<evidence type="ECO:0000256" key="1">
    <source>
        <dbReference type="ARBA" id="ARBA00004749"/>
    </source>
</evidence>
<dbReference type="NCBIfam" id="NF033656">
    <property type="entry name" value="DMQ_monoox_COQ7"/>
    <property type="match status" value="1"/>
</dbReference>
<evidence type="ECO:0000256" key="3">
    <source>
        <dbReference type="ARBA" id="ARBA00022688"/>
    </source>
</evidence>
<proteinExistence type="inferred from homology"/>